<sequence length="110" mass="12736">MENEDFDEAITFNLSNIIDYKSNDIVVKNIVIRNTIKIQYLLFDFGKVQIYKKSSFLRFIYIAEGKAEVVINNNSTFLQKGDSIIIPRYVESSIEANQPFKMLCATVRNN</sequence>
<organism evidence="2 3">
    <name type="scientific">Aestuariibaculum marinum</name>
    <dbReference type="NCBI Taxonomy" id="2683592"/>
    <lineage>
        <taxon>Bacteria</taxon>
        <taxon>Pseudomonadati</taxon>
        <taxon>Bacteroidota</taxon>
        <taxon>Flavobacteriia</taxon>
        <taxon>Flavobacteriales</taxon>
        <taxon>Flavobacteriaceae</taxon>
    </lineage>
</organism>
<dbReference type="RefSeq" id="WP_188224242.1">
    <property type="nucleotide sequence ID" value="NZ_JACVXD010000008.1"/>
</dbReference>
<gene>
    <name evidence="2" type="ORF">ICJ85_13075</name>
</gene>
<dbReference type="Proteomes" id="UP000621516">
    <property type="component" value="Unassembled WGS sequence"/>
</dbReference>
<name>A0A8J6PY04_9FLAO</name>
<dbReference type="EMBL" id="JACVXD010000008">
    <property type="protein sequence ID" value="MBD0824948.1"/>
    <property type="molecule type" value="Genomic_DNA"/>
</dbReference>
<feature type="domain" description="Cupin type-2" evidence="1">
    <location>
        <begin position="59"/>
        <end position="104"/>
    </location>
</feature>
<dbReference type="AlphaFoldDB" id="A0A8J6PY04"/>
<reference evidence="2 3" key="1">
    <citation type="journal article" date="2018" name="J. Microbiol.">
        <title>Aestuariibaculum marinum sp. nov., a marine bacterium isolated from seawater in South Korea.</title>
        <authorList>
            <person name="Choi J."/>
            <person name="Lee D."/>
            <person name="Jang J.H."/>
            <person name="Cha S."/>
            <person name="Seo T."/>
        </authorList>
    </citation>
    <scope>NUCLEOTIDE SEQUENCE [LARGE SCALE GENOMIC DNA]</scope>
    <source>
        <strain evidence="2 3">IP7</strain>
    </source>
</reference>
<evidence type="ECO:0000313" key="2">
    <source>
        <dbReference type="EMBL" id="MBD0824948.1"/>
    </source>
</evidence>
<dbReference type="Pfam" id="PF07883">
    <property type="entry name" value="Cupin_2"/>
    <property type="match status" value="1"/>
</dbReference>
<protein>
    <recommendedName>
        <fullName evidence="1">Cupin type-2 domain-containing protein</fullName>
    </recommendedName>
</protein>
<evidence type="ECO:0000313" key="3">
    <source>
        <dbReference type="Proteomes" id="UP000621516"/>
    </source>
</evidence>
<dbReference type="SUPFAM" id="SSF51182">
    <property type="entry name" value="RmlC-like cupins"/>
    <property type="match status" value="1"/>
</dbReference>
<evidence type="ECO:0000259" key="1">
    <source>
        <dbReference type="Pfam" id="PF07883"/>
    </source>
</evidence>
<dbReference type="InterPro" id="IPR014710">
    <property type="entry name" value="RmlC-like_jellyroll"/>
</dbReference>
<proteinExistence type="predicted"/>
<accession>A0A8J6PY04</accession>
<dbReference type="InterPro" id="IPR013096">
    <property type="entry name" value="Cupin_2"/>
</dbReference>
<dbReference type="InterPro" id="IPR011051">
    <property type="entry name" value="RmlC_Cupin_sf"/>
</dbReference>
<dbReference type="Gene3D" id="2.60.120.10">
    <property type="entry name" value="Jelly Rolls"/>
    <property type="match status" value="1"/>
</dbReference>
<keyword evidence="3" id="KW-1185">Reference proteome</keyword>
<comment type="caution">
    <text evidence="2">The sequence shown here is derived from an EMBL/GenBank/DDBJ whole genome shotgun (WGS) entry which is preliminary data.</text>
</comment>